<dbReference type="Pfam" id="PF04234">
    <property type="entry name" value="CopC"/>
    <property type="match status" value="1"/>
</dbReference>
<evidence type="ECO:0000313" key="9">
    <source>
        <dbReference type="EMBL" id="ROR66721.1"/>
    </source>
</evidence>
<feature type="domain" description="CopC" evidence="8">
    <location>
        <begin position="17"/>
        <end position="113"/>
    </location>
</feature>
<dbReference type="EMBL" id="RKHJ01000001">
    <property type="protein sequence ID" value="ROR66721.1"/>
    <property type="molecule type" value="Genomic_DNA"/>
</dbReference>
<dbReference type="PANTHER" id="PTHR34820:SF4">
    <property type="entry name" value="INNER MEMBRANE PROTEIN YEBZ"/>
    <property type="match status" value="1"/>
</dbReference>
<dbReference type="Proteomes" id="UP000275456">
    <property type="component" value="Unassembled WGS sequence"/>
</dbReference>
<dbReference type="GO" id="GO:0005886">
    <property type="term" value="C:plasma membrane"/>
    <property type="evidence" value="ECO:0007669"/>
    <property type="project" value="TreeGrafter"/>
</dbReference>
<feature type="transmembrane region" description="Helical" evidence="6">
    <location>
        <begin position="199"/>
        <end position="218"/>
    </location>
</feature>
<dbReference type="RefSeq" id="WP_170165613.1">
    <property type="nucleotide sequence ID" value="NZ_RKHJ01000001.1"/>
</dbReference>
<evidence type="ECO:0000256" key="1">
    <source>
        <dbReference type="ARBA" id="ARBA00004196"/>
    </source>
</evidence>
<dbReference type="InterPro" id="IPR032694">
    <property type="entry name" value="CopC/D"/>
</dbReference>
<protein>
    <submittedName>
        <fullName evidence="9">Methionine-rich copper-binding protein CopC</fullName>
    </submittedName>
</protein>
<name>A0A3N2AUK7_9MICO</name>
<feature type="signal peptide" evidence="7">
    <location>
        <begin position="1"/>
        <end position="18"/>
    </location>
</feature>
<reference evidence="9 10" key="1">
    <citation type="submission" date="2018-11" db="EMBL/GenBank/DDBJ databases">
        <title>Sequencing the genomes of 1000 actinobacteria strains.</title>
        <authorList>
            <person name="Klenk H.-P."/>
        </authorList>
    </citation>
    <scope>NUCLEOTIDE SEQUENCE [LARGE SCALE GENOMIC DNA]</scope>
    <source>
        <strain evidence="9 10">DSM 9580</strain>
    </source>
</reference>
<evidence type="ECO:0000256" key="2">
    <source>
        <dbReference type="ARBA" id="ARBA00022723"/>
    </source>
</evidence>
<gene>
    <name evidence="9" type="ORF">EDD26_2115</name>
</gene>
<keyword evidence="10" id="KW-1185">Reference proteome</keyword>
<sequence length="230" mass="22587">MIAAITAVAVALLLPAHASVIGSTPEDGATITEQPGSLSVVLNEAIIDVPGAEGGSVLQITDAAGLYYGDGCTTVDGDTVSVDAELGAAGDYTLTYQVVSADGHPVSGEIAFAFEPVDAVGGPDGAAAAPVCDTAAAAPVETPSGTTPATAEPATSAPAETPSSSGEVAAPQTTATGPDEPESTDAPGVDPGTDSTGPWPTVAVFVLAILAALAFIAYRVNRRRKDRGNA</sequence>
<keyword evidence="3 7" id="KW-0732">Signal</keyword>
<keyword evidence="6" id="KW-1133">Transmembrane helix</keyword>
<evidence type="ECO:0000256" key="7">
    <source>
        <dbReference type="SAM" id="SignalP"/>
    </source>
</evidence>
<evidence type="ECO:0000256" key="5">
    <source>
        <dbReference type="SAM" id="MobiDB-lite"/>
    </source>
</evidence>
<evidence type="ECO:0000259" key="8">
    <source>
        <dbReference type="Pfam" id="PF04234"/>
    </source>
</evidence>
<organism evidence="9 10">
    <name type="scientific">Agrococcus jenensis</name>
    <dbReference type="NCBI Taxonomy" id="46353"/>
    <lineage>
        <taxon>Bacteria</taxon>
        <taxon>Bacillati</taxon>
        <taxon>Actinomycetota</taxon>
        <taxon>Actinomycetes</taxon>
        <taxon>Micrococcales</taxon>
        <taxon>Microbacteriaceae</taxon>
        <taxon>Agrococcus</taxon>
    </lineage>
</organism>
<keyword evidence="2" id="KW-0479">Metal-binding</keyword>
<dbReference type="GO" id="GO:0030313">
    <property type="term" value="C:cell envelope"/>
    <property type="evidence" value="ECO:0007669"/>
    <property type="project" value="UniProtKB-SubCell"/>
</dbReference>
<evidence type="ECO:0000256" key="4">
    <source>
        <dbReference type="ARBA" id="ARBA00023008"/>
    </source>
</evidence>
<evidence type="ECO:0000313" key="10">
    <source>
        <dbReference type="Proteomes" id="UP000275456"/>
    </source>
</evidence>
<keyword evidence="6" id="KW-0812">Transmembrane</keyword>
<feature type="chain" id="PRO_5018220045" evidence="7">
    <location>
        <begin position="19"/>
        <end position="230"/>
    </location>
</feature>
<evidence type="ECO:0000256" key="3">
    <source>
        <dbReference type="ARBA" id="ARBA00022729"/>
    </source>
</evidence>
<dbReference type="Gene3D" id="2.60.40.1220">
    <property type="match status" value="1"/>
</dbReference>
<dbReference type="InterPro" id="IPR007348">
    <property type="entry name" value="CopC_dom"/>
</dbReference>
<feature type="compositionally biased region" description="Low complexity" evidence="5">
    <location>
        <begin position="138"/>
        <end position="167"/>
    </location>
</feature>
<dbReference type="GO" id="GO:0006825">
    <property type="term" value="P:copper ion transport"/>
    <property type="evidence" value="ECO:0007669"/>
    <property type="project" value="InterPro"/>
</dbReference>
<dbReference type="SUPFAM" id="SSF81296">
    <property type="entry name" value="E set domains"/>
    <property type="match status" value="1"/>
</dbReference>
<dbReference type="GO" id="GO:0042597">
    <property type="term" value="C:periplasmic space"/>
    <property type="evidence" value="ECO:0007669"/>
    <property type="project" value="InterPro"/>
</dbReference>
<accession>A0A3N2AUK7</accession>
<dbReference type="InterPro" id="IPR014756">
    <property type="entry name" value="Ig_E-set"/>
</dbReference>
<evidence type="ECO:0000256" key="6">
    <source>
        <dbReference type="SAM" id="Phobius"/>
    </source>
</evidence>
<dbReference type="InterPro" id="IPR014755">
    <property type="entry name" value="Cu-Rt/internalin_Ig-like"/>
</dbReference>
<dbReference type="PANTHER" id="PTHR34820">
    <property type="entry name" value="INNER MEMBRANE PROTEIN YEBZ"/>
    <property type="match status" value="1"/>
</dbReference>
<feature type="region of interest" description="Disordered" evidence="5">
    <location>
        <begin position="138"/>
        <end position="195"/>
    </location>
</feature>
<comment type="caution">
    <text evidence="9">The sequence shown here is derived from an EMBL/GenBank/DDBJ whole genome shotgun (WGS) entry which is preliminary data.</text>
</comment>
<dbReference type="AlphaFoldDB" id="A0A3N2AUK7"/>
<comment type="subcellular location">
    <subcellularLocation>
        <location evidence="1">Cell envelope</location>
    </subcellularLocation>
</comment>
<keyword evidence="4" id="KW-0186">Copper</keyword>
<dbReference type="GO" id="GO:0005507">
    <property type="term" value="F:copper ion binding"/>
    <property type="evidence" value="ECO:0007669"/>
    <property type="project" value="InterPro"/>
</dbReference>
<dbReference type="GO" id="GO:0046688">
    <property type="term" value="P:response to copper ion"/>
    <property type="evidence" value="ECO:0007669"/>
    <property type="project" value="InterPro"/>
</dbReference>
<proteinExistence type="predicted"/>
<keyword evidence="6" id="KW-0472">Membrane</keyword>